<dbReference type="GeneID" id="112055588"/>
<dbReference type="OrthoDB" id="6926944at2759"/>
<organism evidence="3 4">
    <name type="scientific">Bicyclus anynana</name>
    <name type="common">Squinting bush brown butterfly</name>
    <dbReference type="NCBI Taxonomy" id="110368"/>
    <lineage>
        <taxon>Eukaryota</taxon>
        <taxon>Metazoa</taxon>
        <taxon>Ecdysozoa</taxon>
        <taxon>Arthropoda</taxon>
        <taxon>Hexapoda</taxon>
        <taxon>Insecta</taxon>
        <taxon>Pterygota</taxon>
        <taxon>Neoptera</taxon>
        <taxon>Endopterygota</taxon>
        <taxon>Lepidoptera</taxon>
        <taxon>Glossata</taxon>
        <taxon>Ditrysia</taxon>
        <taxon>Papilionoidea</taxon>
        <taxon>Nymphalidae</taxon>
        <taxon>Satyrinae</taxon>
        <taxon>Satyrini</taxon>
        <taxon>Mycalesina</taxon>
        <taxon>Bicyclus</taxon>
    </lineage>
</organism>
<feature type="signal peptide" evidence="2">
    <location>
        <begin position="1"/>
        <end position="24"/>
    </location>
</feature>
<protein>
    <submittedName>
        <fullName evidence="4">Uncharacterized protein LOC112055588</fullName>
    </submittedName>
</protein>
<evidence type="ECO:0000313" key="4">
    <source>
        <dbReference type="RefSeq" id="XP_023951538.2"/>
    </source>
</evidence>
<evidence type="ECO:0000256" key="2">
    <source>
        <dbReference type="SAM" id="SignalP"/>
    </source>
</evidence>
<reference evidence="4" key="1">
    <citation type="submission" date="2025-08" db="UniProtKB">
        <authorList>
            <consortium name="RefSeq"/>
        </authorList>
    </citation>
    <scope>IDENTIFICATION</scope>
</reference>
<evidence type="ECO:0000313" key="3">
    <source>
        <dbReference type="Proteomes" id="UP001652582"/>
    </source>
</evidence>
<proteinExistence type="predicted"/>
<sequence>MFSSSIFILSFLGVMNFSLSAANAERHKIEHLNTEKTPYGSTVTVVNIGNGEGKVNDVTLDERQNNYPNTRSRSKYNAQNKLDVLPTPTTKPQTTPKQEHHWHSSYNNIGNGAGNTNVLVTENGGHKVTLAQNANAEGYSGGTSFVVNRQDGVDHFNVGYGLNNQNNIVYSNIPTQPDNTGSKPSDEFTEQLLTLKQIADELQGIVTKLIQEQHSCIPQE</sequence>
<accession>A0A6J1P289</accession>
<dbReference type="KEGG" id="bany:112055588"/>
<evidence type="ECO:0000256" key="1">
    <source>
        <dbReference type="SAM" id="MobiDB-lite"/>
    </source>
</evidence>
<gene>
    <name evidence="4" type="primary">LOC112055588</name>
</gene>
<feature type="region of interest" description="Disordered" evidence="1">
    <location>
        <begin position="64"/>
        <end position="101"/>
    </location>
</feature>
<dbReference type="Proteomes" id="UP001652582">
    <property type="component" value="Chromosome 6"/>
</dbReference>
<feature type="compositionally biased region" description="Low complexity" evidence="1">
    <location>
        <begin position="86"/>
        <end position="96"/>
    </location>
</feature>
<keyword evidence="2" id="KW-0732">Signal</keyword>
<dbReference type="AlphaFoldDB" id="A0A6J1P289"/>
<feature type="compositionally biased region" description="Polar residues" evidence="1">
    <location>
        <begin position="65"/>
        <end position="80"/>
    </location>
</feature>
<name>A0A6J1P289_BICAN</name>
<feature type="chain" id="PRO_5047436915" evidence="2">
    <location>
        <begin position="25"/>
        <end position="220"/>
    </location>
</feature>
<keyword evidence="3" id="KW-1185">Reference proteome</keyword>
<dbReference type="RefSeq" id="XP_023951538.2">
    <property type="nucleotide sequence ID" value="XM_024095770.2"/>
</dbReference>